<dbReference type="Proteomes" id="UP000182660">
    <property type="component" value="Unassembled WGS sequence"/>
</dbReference>
<keyword evidence="3 6" id="KW-0812">Transmembrane</keyword>
<reference evidence="7 9" key="1">
    <citation type="submission" date="2016-11" db="EMBL/GenBank/DDBJ databases">
        <authorList>
            <person name="Klemetsen T."/>
        </authorList>
    </citation>
    <scope>NUCLEOTIDE SEQUENCE [LARGE SCALE GENOMIC DNA]</scope>
    <source>
        <strain evidence="7">MT 2528</strain>
    </source>
</reference>
<gene>
    <name evidence="7" type="ORF">MT2528_4130</name>
    <name evidence="8" type="ORF">NVI5450_4218</name>
</gene>
<dbReference type="AlphaFoldDB" id="A0A1L0AJI9"/>
<sequence length="79" mass="8761">MSYVWLALIVMSVVAFSLSKLGIHKSYLIVAVMLLTIMKAKLITGIFMELNIAPKSWQRGFNSYIIIIPIVTALAYGLA</sequence>
<protein>
    <submittedName>
        <fullName evidence="8">Uncharacterized protein</fullName>
    </submittedName>
</protein>
<evidence type="ECO:0000313" key="10">
    <source>
        <dbReference type="Proteomes" id="UP000183794"/>
    </source>
</evidence>
<evidence type="ECO:0000256" key="4">
    <source>
        <dbReference type="ARBA" id="ARBA00022989"/>
    </source>
</evidence>
<evidence type="ECO:0000313" key="9">
    <source>
        <dbReference type="Proteomes" id="UP000182660"/>
    </source>
</evidence>
<keyword evidence="4 6" id="KW-1133">Transmembrane helix</keyword>
<keyword evidence="5 6" id="KW-0472">Membrane</keyword>
<evidence type="ECO:0000256" key="5">
    <source>
        <dbReference type="ARBA" id="ARBA00023136"/>
    </source>
</evidence>
<evidence type="ECO:0000313" key="7">
    <source>
        <dbReference type="EMBL" id="SGZ00927.1"/>
    </source>
</evidence>
<dbReference type="RefSeq" id="WP_170862863.1">
    <property type="nucleotide sequence ID" value="NZ_CAWRBC010000148.1"/>
</dbReference>
<feature type="transmembrane region" description="Helical" evidence="6">
    <location>
        <begin position="60"/>
        <end position="78"/>
    </location>
</feature>
<name>A0A1L0AJI9_9GAMM</name>
<comment type="subcellular location">
    <subcellularLocation>
        <location evidence="1">Cell membrane</location>
        <topology evidence="1">Multi-pass membrane protein</topology>
    </subcellularLocation>
</comment>
<dbReference type="Proteomes" id="UP000183794">
    <property type="component" value="Unassembled WGS sequence"/>
</dbReference>
<evidence type="ECO:0000313" key="8">
    <source>
        <dbReference type="EMBL" id="SGZ15718.1"/>
    </source>
</evidence>
<organism evidence="8 10">
    <name type="scientific">Moritella viscosa</name>
    <dbReference type="NCBI Taxonomy" id="80854"/>
    <lineage>
        <taxon>Bacteria</taxon>
        <taxon>Pseudomonadati</taxon>
        <taxon>Pseudomonadota</taxon>
        <taxon>Gammaproteobacteria</taxon>
        <taxon>Alteromonadales</taxon>
        <taxon>Moritellaceae</taxon>
        <taxon>Moritella</taxon>
    </lineage>
</organism>
<dbReference type="EMBL" id="FPLJ01000102">
    <property type="protein sequence ID" value="SGZ00927.1"/>
    <property type="molecule type" value="Genomic_DNA"/>
</dbReference>
<accession>A0A1L0AJI9</accession>
<dbReference type="GO" id="GO:0005886">
    <property type="term" value="C:plasma membrane"/>
    <property type="evidence" value="ECO:0007669"/>
    <property type="project" value="UniProtKB-SubCell"/>
</dbReference>
<dbReference type="EMBL" id="FPLD01000121">
    <property type="protein sequence ID" value="SGZ15718.1"/>
    <property type="molecule type" value="Genomic_DNA"/>
</dbReference>
<reference evidence="8 10" key="2">
    <citation type="submission" date="2016-11" db="EMBL/GenBank/DDBJ databases">
        <authorList>
            <person name="Jaros S."/>
            <person name="Januszkiewicz K."/>
            <person name="Wedrychowicz H."/>
        </authorList>
    </citation>
    <scope>NUCLEOTIDE SEQUENCE [LARGE SCALE GENOMIC DNA]</scope>
    <source>
        <strain evidence="8">NVI 5450</strain>
    </source>
</reference>
<proteinExistence type="predicted"/>
<dbReference type="Pfam" id="PF03626">
    <property type="entry name" value="COX4_pro"/>
    <property type="match status" value="1"/>
</dbReference>
<feature type="transmembrane region" description="Helical" evidence="6">
    <location>
        <begin position="27"/>
        <end position="48"/>
    </location>
</feature>
<evidence type="ECO:0000256" key="6">
    <source>
        <dbReference type="SAM" id="Phobius"/>
    </source>
</evidence>
<keyword evidence="2" id="KW-1003">Cell membrane</keyword>
<keyword evidence="9" id="KW-1185">Reference proteome</keyword>
<dbReference type="InterPro" id="IPR005171">
    <property type="entry name" value="Cyt_c_oxidase_su4_prok"/>
</dbReference>
<evidence type="ECO:0000256" key="1">
    <source>
        <dbReference type="ARBA" id="ARBA00004651"/>
    </source>
</evidence>
<evidence type="ECO:0000256" key="2">
    <source>
        <dbReference type="ARBA" id="ARBA00022475"/>
    </source>
</evidence>
<evidence type="ECO:0000256" key="3">
    <source>
        <dbReference type="ARBA" id="ARBA00022692"/>
    </source>
</evidence>